<keyword evidence="2" id="KW-1185">Reference proteome</keyword>
<name>A0ACB9BI89_CICIN</name>
<reference evidence="2" key="1">
    <citation type="journal article" date="2022" name="Mol. Ecol. Resour.">
        <title>The genomes of chicory, endive, great burdock and yacon provide insights into Asteraceae palaeo-polyploidization history and plant inulin production.</title>
        <authorList>
            <person name="Fan W."/>
            <person name="Wang S."/>
            <person name="Wang H."/>
            <person name="Wang A."/>
            <person name="Jiang F."/>
            <person name="Liu H."/>
            <person name="Zhao H."/>
            <person name="Xu D."/>
            <person name="Zhang Y."/>
        </authorList>
    </citation>
    <scope>NUCLEOTIDE SEQUENCE [LARGE SCALE GENOMIC DNA]</scope>
    <source>
        <strain evidence="2">cv. Punajuju</strain>
    </source>
</reference>
<protein>
    <submittedName>
        <fullName evidence="1">Uncharacterized protein</fullName>
    </submittedName>
</protein>
<dbReference type="EMBL" id="CM042014">
    <property type="protein sequence ID" value="KAI3721556.1"/>
    <property type="molecule type" value="Genomic_DNA"/>
</dbReference>
<comment type="caution">
    <text evidence="1">The sequence shown here is derived from an EMBL/GenBank/DDBJ whole genome shotgun (WGS) entry which is preliminary data.</text>
</comment>
<evidence type="ECO:0000313" key="1">
    <source>
        <dbReference type="EMBL" id="KAI3721556.1"/>
    </source>
</evidence>
<reference evidence="1 2" key="2">
    <citation type="journal article" date="2022" name="Mol. Ecol. Resour.">
        <title>The genomes of chicory, endive, great burdock and yacon provide insights into Asteraceae paleo-polyploidization history and plant inulin production.</title>
        <authorList>
            <person name="Fan W."/>
            <person name="Wang S."/>
            <person name="Wang H."/>
            <person name="Wang A."/>
            <person name="Jiang F."/>
            <person name="Liu H."/>
            <person name="Zhao H."/>
            <person name="Xu D."/>
            <person name="Zhang Y."/>
        </authorList>
    </citation>
    <scope>NUCLEOTIDE SEQUENCE [LARGE SCALE GENOMIC DNA]</scope>
    <source>
        <strain evidence="2">cv. Punajuju</strain>
        <tissue evidence="1">Leaves</tissue>
    </source>
</reference>
<dbReference type="Proteomes" id="UP001055811">
    <property type="component" value="Linkage Group LG06"/>
</dbReference>
<evidence type="ECO:0000313" key="2">
    <source>
        <dbReference type="Proteomes" id="UP001055811"/>
    </source>
</evidence>
<organism evidence="1 2">
    <name type="scientific">Cichorium intybus</name>
    <name type="common">Chicory</name>
    <dbReference type="NCBI Taxonomy" id="13427"/>
    <lineage>
        <taxon>Eukaryota</taxon>
        <taxon>Viridiplantae</taxon>
        <taxon>Streptophyta</taxon>
        <taxon>Embryophyta</taxon>
        <taxon>Tracheophyta</taxon>
        <taxon>Spermatophyta</taxon>
        <taxon>Magnoliopsida</taxon>
        <taxon>eudicotyledons</taxon>
        <taxon>Gunneridae</taxon>
        <taxon>Pentapetalae</taxon>
        <taxon>asterids</taxon>
        <taxon>campanulids</taxon>
        <taxon>Asterales</taxon>
        <taxon>Asteraceae</taxon>
        <taxon>Cichorioideae</taxon>
        <taxon>Cichorieae</taxon>
        <taxon>Cichoriinae</taxon>
        <taxon>Cichorium</taxon>
    </lineage>
</organism>
<sequence>MGRKWFQRGTIDHFLMKYSHAKCGVTGDESRKERRNERSKRTNDEILKVAIADSKDVLDIEHLEGSSPRIYGTIFPINLKPMTTSEFEAIVLINWSATNYANMNCRNKNIMVLKTEMKWTKIHGSVLICICRDGRVGKQLEENLVLGSLMTVCVIVWNPILFEKKKDKLMHMCID</sequence>
<accession>A0ACB9BI89</accession>
<gene>
    <name evidence="1" type="ORF">L2E82_32572</name>
</gene>
<proteinExistence type="predicted"/>